<dbReference type="GO" id="GO:0010427">
    <property type="term" value="F:abscisic acid binding"/>
    <property type="evidence" value="ECO:0007669"/>
    <property type="project" value="TreeGrafter"/>
</dbReference>
<evidence type="ECO:0000259" key="3">
    <source>
        <dbReference type="Pfam" id="PF00407"/>
    </source>
</evidence>
<accession>A0A6J1A8I4</accession>
<dbReference type="PANTHER" id="PTHR31213">
    <property type="entry name" value="OS08G0374000 PROTEIN-RELATED"/>
    <property type="match status" value="1"/>
</dbReference>
<dbReference type="OrthoDB" id="1879545at2759"/>
<sequence>MHGHLSQDTLVAVPAAVIWDVYGSLELGRLVNKLLGDVIGIVEVIEGDGDVGTLVKVTFRPGSPVDGYMIEKFTKVDDENRVKETEIVEGGYKALGFDPFRVRLEILEKDSRSSIIRSSIEYEVDDKLAAVASQVSIKPLAMIAEAIGKHLLDKETAQL</sequence>
<evidence type="ECO:0000256" key="2">
    <source>
        <dbReference type="ARBA" id="ARBA00022589"/>
    </source>
</evidence>
<feature type="domain" description="Bet v I/Major latex protein" evidence="3">
    <location>
        <begin position="8"/>
        <end position="153"/>
    </location>
</feature>
<dbReference type="Gene3D" id="3.30.530.20">
    <property type="match status" value="1"/>
</dbReference>
<name>A0A6J1A8I4_9ROSI</name>
<keyword evidence="2" id="KW-0017">Alkaloid metabolism</keyword>
<dbReference type="InterPro" id="IPR050279">
    <property type="entry name" value="Plant_def-hormone_signal"/>
</dbReference>
<proteinExistence type="inferred from homology"/>
<dbReference type="RefSeq" id="XP_021283056.1">
    <property type="nucleotide sequence ID" value="XM_021427381.1"/>
</dbReference>
<dbReference type="InterPro" id="IPR000916">
    <property type="entry name" value="Bet_v_I/MLP"/>
</dbReference>
<dbReference type="Proteomes" id="UP000504621">
    <property type="component" value="Unplaced"/>
</dbReference>
<dbReference type="SUPFAM" id="SSF55961">
    <property type="entry name" value="Bet v1-like"/>
    <property type="match status" value="1"/>
</dbReference>
<evidence type="ECO:0000256" key="1">
    <source>
        <dbReference type="ARBA" id="ARBA00009744"/>
    </source>
</evidence>
<dbReference type="GO" id="GO:0009738">
    <property type="term" value="P:abscisic acid-activated signaling pathway"/>
    <property type="evidence" value="ECO:0007669"/>
    <property type="project" value="TreeGrafter"/>
</dbReference>
<reference evidence="5" key="1">
    <citation type="submission" date="2025-08" db="UniProtKB">
        <authorList>
            <consortium name="RefSeq"/>
        </authorList>
    </citation>
    <scope>IDENTIFICATION</scope>
    <source>
        <tissue evidence="5">Leaf</tissue>
    </source>
</reference>
<dbReference type="GO" id="GO:0004864">
    <property type="term" value="F:protein phosphatase inhibitor activity"/>
    <property type="evidence" value="ECO:0007669"/>
    <property type="project" value="TreeGrafter"/>
</dbReference>
<organism evidence="4 5">
    <name type="scientific">Herrania umbratica</name>
    <dbReference type="NCBI Taxonomy" id="108875"/>
    <lineage>
        <taxon>Eukaryota</taxon>
        <taxon>Viridiplantae</taxon>
        <taxon>Streptophyta</taxon>
        <taxon>Embryophyta</taxon>
        <taxon>Tracheophyta</taxon>
        <taxon>Spermatophyta</taxon>
        <taxon>Magnoliopsida</taxon>
        <taxon>eudicotyledons</taxon>
        <taxon>Gunneridae</taxon>
        <taxon>Pentapetalae</taxon>
        <taxon>rosids</taxon>
        <taxon>malvids</taxon>
        <taxon>Malvales</taxon>
        <taxon>Malvaceae</taxon>
        <taxon>Byttnerioideae</taxon>
        <taxon>Herrania</taxon>
    </lineage>
</organism>
<dbReference type="PANTHER" id="PTHR31213:SF19">
    <property type="entry name" value="BET V I_MAJOR LATEX PROTEIN DOMAIN-CONTAINING PROTEIN"/>
    <property type="match status" value="1"/>
</dbReference>
<dbReference type="GeneID" id="110415687"/>
<dbReference type="GO" id="GO:0038023">
    <property type="term" value="F:signaling receptor activity"/>
    <property type="evidence" value="ECO:0007669"/>
    <property type="project" value="TreeGrafter"/>
</dbReference>
<dbReference type="GO" id="GO:0005737">
    <property type="term" value="C:cytoplasm"/>
    <property type="evidence" value="ECO:0007669"/>
    <property type="project" value="TreeGrafter"/>
</dbReference>
<dbReference type="InterPro" id="IPR023393">
    <property type="entry name" value="START-like_dom_sf"/>
</dbReference>
<comment type="similarity">
    <text evidence="1">Belongs to the BetVI family.</text>
</comment>
<evidence type="ECO:0000313" key="4">
    <source>
        <dbReference type="Proteomes" id="UP000504621"/>
    </source>
</evidence>
<dbReference type="AlphaFoldDB" id="A0A6J1A8I4"/>
<evidence type="ECO:0000313" key="5">
    <source>
        <dbReference type="RefSeq" id="XP_021283056.1"/>
    </source>
</evidence>
<dbReference type="Pfam" id="PF00407">
    <property type="entry name" value="Bet_v_1"/>
    <property type="match status" value="1"/>
</dbReference>
<dbReference type="GO" id="GO:0009820">
    <property type="term" value="P:alkaloid metabolic process"/>
    <property type="evidence" value="ECO:0007669"/>
    <property type="project" value="UniProtKB-KW"/>
</dbReference>
<keyword evidence="4" id="KW-1185">Reference proteome</keyword>
<gene>
    <name evidence="5" type="primary">LOC110415687</name>
</gene>
<dbReference type="GO" id="GO:0005634">
    <property type="term" value="C:nucleus"/>
    <property type="evidence" value="ECO:0007669"/>
    <property type="project" value="TreeGrafter"/>
</dbReference>
<dbReference type="GO" id="GO:0006952">
    <property type="term" value="P:defense response"/>
    <property type="evidence" value="ECO:0007669"/>
    <property type="project" value="InterPro"/>
</dbReference>
<protein>
    <submittedName>
        <fullName evidence="5">S-norcoclaurine synthase 2-like</fullName>
    </submittedName>
</protein>